<dbReference type="EMBL" id="CAFBNF010000082">
    <property type="protein sequence ID" value="CAB4941564.1"/>
    <property type="molecule type" value="Genomic_DNA"/>
</dbReference>
<protein>
    <submittedName>
        <fullName evidence="1">Unannotated protein</fullName>
    </submittedName>
</protein>
<proteinExistence type="predicted"/>
<name>A0A6J7JG13_9ZZZZ</name>
<accession>A0A6J7JG13</accession>
<organism evidence="1">
    <name type="scientific">freshwater metagenome</name>
    <dbReference type="NCBI Taxonomy" id="449393"/>
    <lineage>
        <taxon>unclassified sequences</taxon>
        <taxon>metagenomes</taxon>
        <taxon>ecological metagenomes</taxon>
    </lineage>
</organism>
<sequence length="48" mass="5143">MSASSMVVRSAVHTGLCVVRIASTPTLAPLNRMGAQTRRPSHTMVEFS</sequence>
<evidence type="ECO:0000313" key="1">
    <source>
        <dbReference type="EMBL" id="CAB4941564.1"/>
    </source>
</evidence>
<gene>
    <name evidence="1" type="ORF">UFOPK3773_00890</name>
</gene>
<reference evidence="1" key="1">
    <citation type="submission" date="2020-05" db="EMBL/GenBank/DDBJ databases">
        <authorList>
            <person name="Chiriac C."/>
            <person name="Salcher M."/>
            <person name="Ghai R."/>
            <person name="Kavagutti S V."/>
        </authorList>
    </citation>
    <scope>NUCLEOTIDE SEQUENCE</scope>
</reference>
<dbReference type="AlphaFoldDB" id="A0A6J7JG13"/>